<organism evidence="1 2">
    <name type="scientific">Rhizobium phaseoli</name>
    <dbReference type="NCBI Taxonomy" id="396"/>
    <lineage>
        <taxon>Bacteria</taxon>
        <taxon>Pseudomonadati</taxon>
        <taxon>Pseudomonadota</taxon>
        <taxon>Alphaproteobacteria</taxon>
        <taxon>Hyphomicrobiales</taxon>
        <taxon>Rhizobiaceae</taxon>
        <taxon>Rhizobium/Agrobacterium group</taxon>
        <taxon>Rhizobium</taxon>
    </lineage>
</organism>
<keyword evidence="1" id="KW-0614">Plasmid</keyword>
<accession>A0A7X6J2L4</accession>
<proteinExistence type="predicted"/>
<evidence type="ECO:0000313" key="2">
    <source>
        <dbReference type="Proteomes" id="UP000540266"/>
    </source>
</evidence>
<reference evidence="1 2" key="1">
    <citation type="submission" date="2020-11" db="EMBL/GenBank/DDBJ databases">
        <title>Indigenous Rhizobia Nodulating Common beans in Western Kenya.</title>
        <authorList>
            <person name="Wekesa C.S."/>
            <person name="Oelmueller R."/>
            <person name="Furch A.C."/>
        </authorList>
    </citation>
    <scope>NUCLEOTIDE SEQUENCE [LARGE SCALE GENOMIC DNA]</scope>
    <source>
        <strain evidence="2">BS3</strain>
        <plasmid evidence="1 2">pBS3d</plasmid>
    </source>
</reference>
<evidence type="ECO:0000313" key="1">
    <source>
        <dbReference type="EMBL" id="QPK12563.1"/>
    </source>
</evidence>
<dbReference type="AlphaFoldDB" id="A0A7X6J2L4"/>
<dbReference type="Proteomes" id="UP000540266">
    <property type="component" value="Plasmid pBS3d"/>
</dbReference>
<name>A0A7X6J2L4_9HYPH</name>
<dbReference type="RefSeq" id="WP_167860760.1">
    <property type="nucleotide sequence ID" value="NZ_CP064935.1"/>
</dbReference>
<geneLocation type="plasmid" evidence="1 2">
    <name>pBS3d</name>
</geneLocation>
<sequence>MTPKRTVISLTLTALLSSYGSTLANECDDLEDLFDKYRLTAAHLGGSAYSLEQYKLLDSEFALEQTLDRLDYHLISPDVLNDAFVGRAEDFTKKIEADLARTMRVGQLHDYAMGEVRYMATVANLFTPNLATRSAAFLNWLNMGVDEFNQMTLEKRQQEYCRYRIAIYRKDAIAYPPECGR</sequence>
<dbReference type="EMBL" id="CP064935">
    <property type="protein sequence ID" value="QPK12563.1"/>
    <property type="molecule type" value="Genomic_DNA"/>
</dbReference>
<protein>
    <submittedName>
        <fullName evidence="1">Uncharacterized protein</fullName>
    </submittedName>
</protein>
<gene>
    <name evidence="1" type="ORF">HER27_031730</name>
</gene>